<dbReference type="EMBL" id="CP014504">
    <property type="protein sequence ID" value="AMQ00081.1"/>
    <property type="molecule type" value="Genomic_DNA"/>
</dbReference>
<reference evidence="1 2" key="1">
    <citation type="submission" date="2016-03" db="EMBL/GenBank/DDBJ databases">
        <title>Complete genome sequence of Pedobacter cryoconitis PAMC 27485.</title>
        <authorList>
            <person name="Lee J."/>
            <person name="Kim O.-S."/>
        </authorList>
    </citation>
    <scope>NUCLEOTIDE SEQUENCE [LARGE SCALE GENOMIC DNA]</scope>
    <source>
        <strain evidence="1 2">PAMC 27485</strain>
    </source>
</reference>
<keyword evidence="2" id="KW-1185">Reference proteome</keyword>
<dbReference type="AlphaFoldDB" id="A0A127VFW9"/>
<organism evidence="1 2">
    <name type="scientific">Pedobacter cryoconitis</name>
    <dbReference type="NCBI Taxonomy" id="188932"/>
    <lineage>
        <taxon>Bacteria</taxon>
        <taxon>Pseudomonadati</taxon>
        <taxon>Bacteroidota</taxon>
        <taxon>Sphingobacteriia</taxon>
        <taxon>Sphingobacteriales</taxon>
        <taxon>Sphingobacteriaceae</taxon>
        <taxon>Pedobacter</taxon>
    </lineage>
</organism>
<gene>
    <name evidence="1" type="ORF">AY601_3210</name>
</gene>
<protein>
    <submittedName>
        <fullName evidence="1">Uncharacterized protein</fullName>
    </submittedName>
</protein>
<evidence type="ECO:0000313" key="2">
    <source>
        <dbReference type="Proteomes" id="UP000071561"/>
    </source>
</evidence>
<sequence>MIPFDQYYGLDGTLLGEDENGINGKVKFVSKQEDIDKIKANTKAGRFTHSSLVQSDYSTTKTVLEEGLNVLKRTVTNGGFKEESSAVTSLGKIIRGESGSNKYENVGGEIIASGEMPIPPGEGNTSIHSHPLGIIKDQDGNDTYSSAQRPGPLDRVNVFSKFDNNLIMGHLSVPKLGIDDIGNTYIIQADHGAVFYDKAGNRILQIGTEVMRKIMKP</sequence>
<dbReference type="PATRIC" id="fig|188932.3.peg.3345"/>
<dbReference type="RefSeq" id="WP_068402793.1">
    <property type="nucleotide sequence ID" value="NZ_CP014504.1"/>
</dbReference>
<dbReference type="Proteomes" id="UP000071561">
    <property type="component" value="Chromosome"/>
</dbReference>
<evidence type="ECO:0000313" key="1">
    <source>
        <dbReference type="EMBL" id="AMQ00081.1"/>
    </source>
</evidence>
<dbReference type="KEGG" id="pcm:AY601_3210"/>
<accession>A0A127VFW9</accession>
<proteinExistence type="predicted"/>
<name>A0A127VFW9_9SPHI</name>